<dbReference type="EMBL" id="VUJU01006330">
    <property type="protein sequence ID" value="KAF0748825.1"/>
    <property type="molecule type" value="Genomic_DNA"/>
</dbReference>
<gene>
    <name evidence="1" type="ORF">FWK35_00029426</name>
</gene>
<dbReference type="AlphaFoldDB" id="A0A6G0Y4A3"/>
<proteinExistence type="predicted"/>
<keyword evidence="2" id="KW-1185">Reference proteome</keyword>
<accession>A0A6G0Y4A3</accession>
<name>A0A6G0Y4A3_APHCR</name>
<protein>
    <submittedName>
        <fullName evidence="1">DDE Tnp4 domain-containing protein</fullName>
    </submittedName>
</protein>
<evidence type="ECO:0000313" key="2">
    <source>
        <dbReference type="Proteomes" id="UP000478052"/>
    </source>
</evidence>
<evidence type="ECO:0000313" key="1">
    <source>
        <dbReference type="EMBL" id="KAF0748825.1"/>
    </source>
</evidence>
<organism evidence="1 2">
    <name type="scientific">Aphis craccivora</name>
    <name type="common">Cowpea aphid</name>
    <dbReference type="NCBI Taxonomy" id="307492"/>
    <lineage>
        <taxon>Eukaryota</taxon>
        <taxon>Metazoa</taxon>
        <taxon>Ecdysozoa</taxon>
        <taxon>Arthropoda</taxon>
        <taxon>Hexapoda</taxon>
        <taxon>Insecta</taxon>
        <taxon>Pterygota</taxon>
        <taxon>Neoptera</taxon>
        <taxon>Paraneoptera</taxon>
        <taxon>Hemiptera</taxon>
        <taxon>Sternorrhyncha</taxon>
        <taxon>Aphidomorpha</taxon>
        <taxon>Aphidoidea</taxon>
        <taxon>Aphididae</taxon>
        <taxon>Aphidini</taxon>
        <taxon>Aphis</taxon>
        <taxon>Aphis</taxon>
    </lineage>
</organism>
<reference evidence="1 2" key="1">
    <citation type="submission" date="2019-08" db="EMBL/GenBank/DDBJ databases">
        <title>Whole genome of Aphis craccivora.</title>
        <authorList>
            <person name="Voronova N.V."/>
            <person name="Shulinski R.S."/>
            <person name="Bandarenka Y.V."/>
            <person name="Zhorov D.G."/>
            <person name="Warner D."/>
        </authorList>
    </citation>
    <scope>NUCLEOTIDE SEQUENCE [LARGE SCALE GENOMIC DNA]</scope>
    <source>
        <strain evidence="1">180601</strain>
        <tissue evidence="1">Whole Body</tissue>
    </source>
</reference>
<dbReference type="OrthoDB" id="6605314at2759"/>
<sequence>MDIWYPINAVSLDATKLNQNSQVCAHHFNPNVIISTWKSDEGSSQYLICLRSAKAEKRVIPSIFPLDLAYNIYDKVNDTLVTSILEEQNYCNQKRNLLCLNLVDDFIAHNDVSETQQKYNLIKLNDHNGSALVYDISYASSSSIQIETSNLTNESKLSNAQLTLQKSLSTQKKKTELARMIQELIINQVSYLLAMKHLKEKHSYDVTAFKSMESVYTELDINHKTTFSTTDNGSNCVKSFKVYNKNYDQNIFNLDSSVNKIIDDGSNDEFELQVTNYENILQEADD</sequence>
<comment type="caution">
    <text evidence="1">The sequence shown here is derived from an EMBL/GenBank/DDBJ whole genome shotgun (WGS) entry which is preliminary data.</text>
</comment>
<dbReference type="Proteomes" id="UP000478052">
    <property type="component" value="Unassembled WGS sequence"/>
</dbReference>